<evidence type="ECO:0000256" key="3">
    <source>
        <dbReference type="ARBA" id="ARBA00022884"/>
    </source>
</evidence>
<keyword evidence="4 5" id="KW-0648">Protein biosynthesis</keyword>
<dbReference type="Pfam" id="PF05670">
    <property type="entry name" value="NFACT-R_1"/>
    <property type="match status" value="1"/>
</dbReference>
<organism evidence="7 8">
    <name type="scientific">Candidatus Eubacterium faecale</name>
    <dbReference type="NCBI Taxonomy" id="2838568"/>
    <lineage>
        <taxon>Bacteria</taxon>
        <taxon>Bacillati</taxon>
        <taxon>Bacillota</taxon>
        <taxon>Clostridia</taxon>
        <taxon>Eubacteriales</taxon>
        <taxon>Eubacteriaceae</taxon>
        <taxon>Eubacterium</taxon>
    </lineage>
</organism>
<evidence type="ECO:0000313" key="8">
    <source>
        <dbReference type="Proteomes" id="UP000823877"/>
    </source>
</evidence>
<evidence type="ECO:0000256" key="4">
    <source>
        <dbReference type="ARBA" id="ARBA00022917"/>
    </source>
</evidence>
<dbReference type="Proteomes" id="UP000823877">
    <property type="component" value="Unassembled WGS sequence"/>
</dbReference>
<sequence length="560" mass="63171">MALDGIFLYHLKNEVSAFAVGARIEKIHQPSKEELLFSLRSREGAKKLLLSCRADTAGIYFTDYPPENPSKPPMLCMLLRKHLSGAKILSLEQDGLERIIRIKLQAVNELGDLVGFTLVVEIMGRYSNIILVDGNGIIIDALKRVDEGKSHVRTVMPGEPYAAPPAQDKLNLLEVSPDQIKARISLSHRAPAKAFQDAVMGVSPIVCREYENGVSVEKIREYALSPHPVAVITDKPIDFTFMPVTQYGDLAEIRAFDTFSQTLDYFYHERVTIDRIRQRSGELFKTISTLQERAVRKALNRQKELEDCADKEEYKIIGDLITAEQYALKKGSAVYEVHNFYDHNSVIKIPADPALTPVQNAQKYYKEYRKKQTAESKLTGFIRDALSEAKYLESVSDALSRAVSDSEITAIKNELVETGFLKRRQHPDRKNKKALKPLEYESSDGFLIFVGRNNVMNDRLTLKTASNRDLWFHVKDTAGSHVIVKNDGREFTDCVIREAAMLAVLNSKAHASSNVAVDYTEVKNVKKPNGAKPGMVIYETYKTEYVTPNEAELERIRKIV</sequence>
<dbReference type="Pfam" id="PF05833">
    <property type="entry name" value="NFACT_N"/>
    <property type="match status" value="1"/>
</dbReference>
<gene>
    <name evidence="5" type="primary">rqcH</name>
    <name evidence="7" type="ORF">IAA37_07475</name>
</gene>
<comment type="similarity">
    <text evidence="5">Belongs to the NEMF family.</text>
</comment>
<protein>
    <recommendedName>
        <fullName evidence="5">Rqc2 homolog RqcH</fullName>
        <shortName evidence="5">RqcH</shortName>
    </recommendedName>
</protein>
<comment type="function">
    <text evidence="5">Key component of the ribosome quality control system (RQC), a ribosome-associated complex that mediates the extraction of incompletely synthesized nascent chains from stalled ribosomes and their subsequent degradation. RqcH recruits Ala-charged tRNA, and with RqcP directs the elongation of stalled nascent chains on 50S ribosomal subunits, leading to non-templated C-terminal alanine extensions (Ala tail). The Ala tail promotes nascent chain degradation. May add between 1 and at least 8 Ala residues. Binds to stalled 50S ribosomal subunits.</text>
</comment>
<dbReference type="FunFam" id="2.30.310.10:FF:000004">
    <property type="entry name" value="Fibronectin-binding protein A"/>
    <property type="match status" value="1"/>
</dbReference>
<accession>A0A9D2MK06</accession>
<dbReference type="Gene3D" id="2.30.310.10">
    <property type="entry name" value="ibrinogen binding protein from staphylococcus aureus domain"/>
    <property type="match status" value="1"/>
</dbReference>
<dbReference type="GO" id="GO:0072344">
    <property type="term" value="P:rescue of stalled ribosome"/>
    <property type="evidence" value="ECO:0007669"/>
    <property type="project" value="UniProtKB-UniRule"/>
</dbReference>
<comment type="caution">
    <text evidence="7">The sequence shown here is derived from an EMBL/GenBank/DDBJ whole genome shotgun (WGS) entry which is preliminary data.</text>
</comment>
<dbReference type="EMBL" id="DWXN01000012">
    <property type="protein sequence ID" value="HJB75491.1"/>
    <property type="molecule type" value="Genomic_DNA"/>
</dbReference>
<dbReference type="GO" id="GO:0000049">
    <property type="term" value="F:tRNA binding"/>
    <property type="evidence" value="ECO:0007669"/>
    <property type="project" value="UniProtKB-UniRule"/>
</dbReference>
<reference evidence="7" key="1">
    <citation type="journal article" date="2021" name="PeerJ">
        <title>Extensive microbial diversity within the chicken gut microbiome revealed by metagenomics and culture.</title>
        <authorList>
            <person name="Gilroy R."/>
            <person name="Ravi A."/>
            <person name="Getino M."/>
            <person name="Pursley I."/>
            <person name="Horton D.L."/>
            <person name="Alikhan N.F."/>
            <person name="Baker D."/>
            <person name="Gharbi K."/>
            <person name="Hall N."/>
            <person name="Watson M."/>
            <person name="Adriaenssens E.M."/>
            <person name="Foster-Nyarko E."/>
            <person name="Jarju S."/>
            <person name="Secka A."/>
            <person name="Antonio M."/>
            <person name="Oren A."/>
            <person name="Chaudhuri R.R."/>
            <person name="La Ragione R."/>
            <person name="Hildebrand F."/>
            <person name="Pallen M.J."/>
        </authorList>
    </citation>
    <scope>NUCLEOTIDE SEQUENCE</scope>
    <source>
        <strain evidence="7">CHK188-16595</strain>
    </source>
</reference>
<evidence type="ECO:0000259" key="6">
    <source>
        <dbReference type="Pfam" id="PF05670"/>
    </source>
</evidence>
<dbReference type="PANTHER" id="PTHR15239">
    <property type="entry name" value="NUCLEAR EXPORT MEDIATOR FACTOR NEMF"/>
    <property type="match status" value="1"/>
</dbReference>
<keyword evidence="2 5" id="KW-0699">rRNA-binding</keyword>
<dbReference type="GO" id="GO:0043023">
    <property type="term" value="F:ribosomal large subunit binding"/>
    <property type="evidence" value="ECO:0007669"/>
    <property type="project" value="UniProtKB-UniRule"/>
</dbReference>
<dbReference type="AlphaFoldDB" id="A0A9D2MK06"/>
<dbReference type="Gene3D" id="3.40.970.40">
    <property type="entry name" value="fibrinogen binding protein from staphylococcus aureus domain like"/>
    <property type="match status" value="1"/>
</dbReference>
<dbReference type="GO" id="GO:1990112">
    <property type="term" value="C:RQC complex"/>
    <property type="evidence" value="ECO:0007669"/>
    <property type="project" value="TreeGrafter"/>
</dbReference>
<feature type="domain" description="NFACT RNA-binding" evidence="6">
    <location>
        <begin position="438"/>
        <end position="530"/>
    </location>
</feature>
<evidence type="ECO:0000313" key="7">
    <source>
        <dbReference type="EMBL" id="HJB75491.1"/>
    </source>
</evidence>
<keyword evidence="3 5" id="KW-0694">RNA-binding</keyword>
<dbReference type="PANTHER" id="PTHR15239:SF6">
    <property type="entry name" value="RIBOSOME QUALITY CONTROL COMPLEX SUBUNIT NEMF"/>
    <property type="match status" value="1"/>
</dbReference>
<evidence type="ECO:0000256" key="5">
    <source>
        <dbReference type="HAMAP-Rule" id="MF_00844"/>
    </source>
</evidence>
<evidence type="ECO:0000256" key="1">
    <source>
        <dbReference type="ARBA" id="ARBA00022555"/>
    </source>
</evidence>
<name>A0A9D2MK06_9FIRM</name>
<dbReference type="InterPro" id="IPR008532">
    <property type="entry name" value="NFACT_RNA-bd"/>
</dbReference>
<dbReference type="InterPro" id="IPR051608">
    <property type="entry name" value="RQC_Subunit_NEMF"/>
</dbReference>
<reference evidence="7" key="2">
    <citation type="submission" date="2021-04" db="EMBL/GenBank/DDBJ databases">
        <authorList>
            <person name="Gilroy R."/>
        </authorList>
    </citation>
    <scope>NUCLEOTIDE SEQUENCE</scope>
    <source>
        <strain evidence="7">CHK188-16595</strain>
    </source>
</reference>
<evidence type="ECO:0000256" key="2">
    <source>
        <dbReference type="ARBA" id="ARBA00022730"/>
    </source>
</evidence>
<dbReference type="HAMAP" id="MF_00844_B">
    <property type="entry name" value="RqcH_B"/>
    <property type="match status" value="1"/>
</dbReference>
<keyword evidence="1 5" id="KW-0820">tRNA-binding</keyword>
<proteinExistence type="inferred from homology"/>
<dbReference type="InterPro" id="IPR043682">
    <property type="entry name" value="RqcH_bacterial"/>
</dbReference>
<comment type="subunit">
    <text evidence="5">Associates with stalled 50S ribosomal subunits. Binds to RqcP.</text>
</comment>
<dbReference type="GO" id="GO:0019843">
    <property type="term" value="F:rRNA binding"/>
    <property type="evidence" value="ECO:0007669"/>
    <property type="project" value="UniProtKB-UniRule"/>
</dbReference>